<dbReference type="STRING" id="1642647.PSM36_1527"/>
<accession>A0A1R3T6Y5</accession>
<dbReference type="InterPro" id="IPR024884">
    <property type="entry name" value="NAPE-PLD"/>
</dbReference>
<evidence type="ECO:0000259" key="1">
    <source>
        <dbReference type="Pfam" id="PF12706"/>
    </source>
</evidence>
<dbReference type="SUPFAM" id="SSF56281">
    <property type="entry name" value="Metallo-hydrolase/oxidoreductase"/>
    <property type="match status" value="1"/>
</dbReference>
<evidence type="ECO:0000313" key="3">
    <source>
        <dbReference type="Proteomes" id="UP000187464"/>
    </source>
</evidence>
<name>A0A1R3T6Y5_9BACT</name>
<dbReference type="AlphaFoldDB" id="A0A1R3T6Y5"/>
<dbReference type="EMBL" id="LT605205">
    <property type="protein sequence ID" value="SCD20347.1"/>
    <property type="molecule type" value="Genomic_DNA"/>
</dbReference>
<dbReference type="GO" id="GO:0070290">
    <property type="term" value="F:N-acylphosphatidylethanolamine-specific phospholipase D activity"/>
    <property type="evidence" value="ECO:0007669"/>
    <property type="project" value="InterPro"/>
</dbReference>
<gene>
    <name evidence="2" type="ORF">PSM36_1527</name>
</gene>
<keyword evidence="3" id="KW-1185">Reference proteome</keyword>
<dbReference type="RefSeq" id="WP_083710975.1">
    <property type="nucleotide sequence ID" value="NZ_LT605205.1"/>
</dbReference>
<dbReference type="InterPro" id="IPR036866">
    <property type="entry name" value="RibonucZ/Hydroxyglut_hydro"/>
</dbReference>
<sequence length="366" mass="41970">MIILVSIVLLLSITIFFYIRQPKFGRAPSGERLEQLQQSPNYKDGQFRNIRHTPNFSGDQSPAKIFFNFLFKKVPRTRPVDEIPSLKTDLKNLPIHENVLVWFGHSSYFIQLNGKRFLIDPVFSGNASPVPNSNKSFNGTDVYSADDMPEIDYLLITHDHYDHLDYPTIMKLKPKIGHIVCGLGVGAHLEYWKFDPGKITEKDWNESMFISNNITLYTAPARHFSGRSFSRNNTLWLAFILQTKELKLYLGGDGGYDTHFAEIGEKFGGFDLAILENGQYNQAWRAIHLLPEEGLQAAKDLKAKRLFPVHSSKFKLAHHPWDEPLKTITEMNEQGDQIPLVTPRIGEVVYLNDTTQVFSKWWEGIN</sequence>
<dbReference type="InterPro" id="IPR001279">
    <property type="entry name" value="Metallo-B-lactamas"/>
</dbReference>
<dbReference type="PANTHER" id="PTHR15032">
    <property type="entry name" value="N-ACYL-PHOSPHATIDYLETHANOLAMINE-HYDROLYZING PHOSPHOLIPASE D"/>
    <property type="match status" value="1"/>
</dbReference>
<dbReference type="KEGG" id="psac:PSM36_1527"/>
<dbReference type="PANTHER" id="PTHR15032:SF4">
    <property type="entry name" value="N-ACYL-PHOSPHATIDYLETHANOLAMINE-HYDROLYZING PHOSPHOLIPASE D"/>
    <property type="match status" value="1"/>
</dbReference>
<dbReference type="GO" id="GO:0008270">
    <property type="term" value="F:zinc ion binding"/>
    <property type="evidence" value="ECO:0007669"/>
    <property type="project" value="InterPro"/>
</dbReference>
<proteinExistence type="predicted"/>
<organism evidence="2 3">
    <name type="scientific">Proteiniphilum saccharofermentans</name>
    <dbReference type="NCBI Taxonomy" id="1642647"/>
    <lineage>
        <taxon>Bacteria</taxon>
        <taxon>Pseudomonadati</taxon>
        <taxon>Bacteroidota</taxon>
        <taxon>Bacteroidia</taxon>
        <taxon>Bacteroidales</taxon>
        <taxon>Dysgonomonadaceae</taxon>
        <taxon>Proteiniphilum</taxon>
    </lineage>
</organism>
<evidence type="ECO:0000313" key="2">
    <source>
        <dbReference type="EMBL" id="SCD20347.1"/>
    </source>
</evidence>
<dbReference type="Pfam" id="PF12706">
    <property type="entry name" value="Lactamase_B_2"/>
    <property type="match status" value="1"/>
</dbReference>
<dbReference type="PIRSF" id="PIRSF038896">
    <property type="entry name" value="NAPE-PLD"/>
    <property type="match status" value="1"/>
</dbReference>
<reference evidence="2 3" key="1">
    <citation type="submission" date="2016-08" db="EMBL/GenBank/DDBJ databases">
        <authorList>
            <person name="Seilhamer J.J."/>
        </authorList>
    </citation>
    <scope>NUCLEOTIDE SEQUENCE [LARGE SCALE GENOMIC DNA]</scope>
    <source>
        <strain evidence="2">M3/6</strain>
    </source>
</reference>
<protein>
    <submittedName>
        <fullName evidence="2">L-ascorbate</fullName>
    </submittedName>
</protein>
<dbReference type="Proteomes" id="UP000187464">
    <property type="component" value="Chromosome I"/>
</dbReference>
<dbReference type="GO" id="GO:0005737">
    <property type="term" value="C:cytoplasm"/>
    <property type="evidence" value="ECO:0007669"/>
    <property type="project" value="TreeGrafter"/>
</dbReference>
<dbReference type="Gene3D" id="3.60.15.10">
    <property type="entry name" value="Ribonuclease Z/Hydroxyacylglutathione hydrolase-like"/>
    <property type="match status" value="1"/>
</dbReference>
<feature type="domain" description="Metallo-beta-lactamase" evidence="1">
    <location>
        <begin position="116"/>
        <end position="310"/>
    </location>
</feature>